<dbReference type="EMBL" id="JBDPGJ010000001">
    <property type="protein sequence ID" value="MEX0404994.1"/>
    <property type="molecule type" value="Genomic_DNA"/>
</dbReference>
<accession>A0ABV3SG29</accession>
<sequence length="165" mass="17762">MNQRGKTSGEFTGRHMLVIMLAFFGVIIAVNLTMASFANSSWSGLVVKNSYVASQEFNEKAAAGRAQAALGWSATMAFAKGEFIYSLVDKDGKPVRIDGAVAQFRRPITDVEDQSVALMKTGSGRAAAPISLRDGAWIVEVDADAGMATPYRDVRRVTIRDGVLQ</sequence>
<gene>
    <name evidence="2" type="ORF">ABGN05_04875</name>
</gene>
<feature type="transmembrane region" description="Helical" evidence="1">
    <location>
        <begin position="16"/>
        <end position="38"/>
    </location>
</feature>
<organism evidence="2 3">
    <name type="scientific">Aquibium pacificus</name>
    <dbReference type="NCBI Taxonomy" id="3153579"/>
    <lineage>
        <taxon>Bacteria</taxon>
        <taxon>Pseudomonadati</taxon>
        <taxon>Pseudomonadota</taxon>
        <taxon>Alphaproteobacteria</taxon>
        <taxon>Hyphomicrobiales</taxon>
        <taxon>Phyllobacteriaceae</taxon>
        <taxon>Aquibium</taxon>
    </lineage>
</organism>
<proteinExistence type="predicted"/>
<comment type="caution">
    <text evidence="2">The sequence shown here is derived from an EMBL/GenBank/DDBJ whole genome shotgun (WGS) entry which is preliminary data.</text>
</comment>
<keyword evidence="1" id="KW-1133">Transmembrane helix</keyword>
<keyword evidence="1" id="KW-0472">Membrane</keyword>
<evidence type="ECO:0000313" key="2">
    <source>
        <dbReference type="EMBL" id="MEX0404994.1"/>
    </source>
</evidence>
<dbReference type="PIRSF" id="PIRSF011386">
    <property type="entry name" value="FixH"/>
    <property type="match status" value="1"/>
</dbReference>
<dbReference type="InterPro" id="IPR008620">
    <property type="entry name" value="FixH"/>
</dbReference>
<dbReference type="RefSeq" id="WP_367952851.1">
    <property type="nucleotide sequence ID" value="NZ_JBDPGJ010000001.1"/>
</dbReference>
<dbReference type="InterPro" id="IPR018037">
    <property type="entry name" value="FixH_proteobacterial"/>
</dbReference>
<dbReference type="Pfam" id="PF05751">
    <property type="entry name" value="FixH"/>
    <property type="match status" value="1"/>
</dbReference>
<keyword evidence="3" id="KW-1185">Reference proteome</keyword>
<reference evidence="2 3" key="1">
    <citation type="submission" date="2024-05" db="EMBL/GenBank/DDBJ databases">
        <authorList>
            <person name="Jiang F."/>
        </authorList>
    </citation>
    <scope>NUCLEOTIDE SEQUENCE [LARGE SCALE GENOMIC DNA]</scope>
    <source>
        <strain evidence="2 3">LZ166</strain>
    </source>
</reference>
<evidence type="ECO:0000256" key="1">
    <source>
        <dbReference type="SAM" id="Phobius"/>
    </source>
</evidence>
<name>A0ABV3SG29_9HYPH</name>
<evidence type="ECO:0000313" key="3">
    <source>
        <dbReference type="Proteomes" id="UP001556692"/>
    </source>
</evidence>
<keyword evidence="1" id="KW-0812">Transmembrane</keyword>
<protein>
    <submittedName>
        <fullName evidence="2">FixH family protein</fullName>
    </submittedName>
</protein>
<dbReference type="Proteomes" id="UP001556692">
    <property type="component" value="Unassembled WGS sequence"/>
</dbReference>